<dbReference type="InterPro" id="IPR007246">
    <property type="entry name" value="Gaa1"/>
</dbReference>
<keyword evidence="3" id="KW-1185">Reference proteome</keyword>
<dbReference type="Pfam" id="PF04114">
    <property type="entry name" value="Gaa1"/>
    <property type="match status" value="1"/>
</dbReference>
<evidence type="ECO:0000313" key="3">
    <source>
        <dbReference type="Proteomes" id="UP000594262"/>
    </source>
</evidence>
<organism evidence="2 3">
    <name type="scientific">Clytia hemisphaerica</name>
    <dbReference type="NCBI Taxonomy" id="252671"/>
    <lineage>
        <taxon>Eukaryota</taxon>
        <taxon>Metazoa</taxon>
        <taxon>Cnidaria</taxon>
        <taxon>Hydrozoa</taxon>
        <taxon>Hydroidolina</taxon>
        <taxon>Leptothecata</taxon>
        <taxon>Obeliida</taxon>
        <taxon>Clytiidae</taxon>
        <taxon>Clytia</taxon>
    </lineage>
</organism>
<dbReference type="EnsemblMetazoa" id="CLYHEMT003869.1">
    <property type="protein sequence ID" value="CLYHEMP003869.1"/>
    <property type="gene ID" value="CLYHEMG003869"/>
</dbReference>
<protein>
    <recommendedName>
        <fullName evidence="4">Glycosylphosphatidylinositol anchor attachment 1 protein</fullName>
    </recommendedName>
</protein>
<evidence type="ECO:0000313" key="2">
    <source>
        <dbReference type="EnsemblMetazoa" id="CLYHEMP003869.1"/>
    </source>
</evidence>
<dbReference type="GO" id="GO:0042765">
    <property type="term" value="C:GPI-anchor transamidase complex"/>
    <property type="evidence" value="ECO:0007669"/>
    <property type="project" value="InterPro"/>
</dbReference>
<dbReference type="RefSeq" id="XP_066923595.1">
    <property type="nucleotide sequence ID" value="XM_067067494.1"/>
</dbReference>
<dbReference type="Proteomes" id="UP000594262">
    <property type="component" value="Unplaced"/>
</dbReference>
<dbReference type="Gene3D" id="3.40.630.10">
    <property type="entry name" value="Zn peptidases"/>
    <property type="match status" value="1"/>
</dbReference>
<evidence type="ECO:0008006" key="4">
    <source>
        <dbReference type="Google" id="ProtNLM"/>
    </source>
</evidence>
<feature type="transmembrane region" description="Helical" evidence="1">
    <location>
        <begin position="20"/>
        <end position="40"/>
    </location>
</feature>
<evidence type="ECO:0000256" key="1">
    <source>
        <dbReference type="SAM" id="Phobius"/>
    </source>
</evidence>
<accession>A0A7M5UTC3</accession>
<reference evidence="2" key="1">
    <citation type="submission" date="2021-01" db="UniProtKB">
        <authorList>
            <consortium name="EnsemblMetazoa"/>
        </authorList>
    </citation>
    <scope>IDENTIFICATION</scope>
</reference>
<feature type="transmembrane region" description="Helical" evidence="1">
    <location>
        <begin position="531"/>
        <end position="552"/>
    </location>
</feature>
<dbReference type="SUPFAM" id="SSF53187">
    <property type="entry name" value="Zn-dependent exopeptidases"/>
    <property type="match status" value="1"/>
</dbReference>
<feature type="transmembrane region" description="Helical" evidence="1">
    <location>
        <begin position="419"/>
        <end position="437"/>
    </location>
</feature>
<feature type="transmembrane region" description="Helical" evidence="1">
    <location>
        <begin position="593"/>
        <end position="611"/>
    </location>
</feature>
<feature type="transmembrane region" description="Helical" evidence="1">
    <location>
        <begin position="363"/>
        <end position="385"/>
    </location>
</feature>
<dbReference type="PIRSF" id="PIRSF036762">
    <property type="entry name" value="GAA1"/>
    <property type="match status" value="1"/>
</dbReference>
<dbReference type="GeneID" id="136810909"/>
<proteinExistence type="predicted"/>
<keyword evidence="1" id="KW-0472">Membrane</keyword>
<keyword evidence="1" id="KW-1133">Transmembrane helix</keyword>
<dbReference type="PANTHER" id="PTHR13304">
    <property type="entry name" value="GLYCOSYLPHOSPHATIDYLINOSITOL ANCHOR ATTACHMENT 1 PROTEIN"/>
    <property type="match status" value="1"/>
</dbReference>
<sequence length="616" mass="70393">MGLLTDTTGRKRVILSIMKYGGSLSVIGFLVGIIWMALLANIELNAKNYFSENQLLPGMAQTYFSNTNRFYKTLRNLQQICQNDQQNSAVREKIKEDLLKLNLDVYTQNFYVQSKGLNGTNIYGIYRSPRASGVESIVLNIPNHGGCNSTAGISLMLSLAKFFHLQTYWAKDIVFLLTEHNVYGMKAWLQGYFEDEQTDVRSERLEGHAGSIQAALTVDLESENVLYFDISIHGMNGMQPNLDLVHLLVRIANYESVPVKLEFQNSLYVAPHDFKRSLDTLMRTMSWQISGIPYGNHGLFYKYRIEAYTLKGISSNPNIGRNYPVDFESIGRYIEGVFRSINNLLEHIHQSFFMYLLPNTNRYISIGLYIPPLACLVFPLLVCLLQSWISLFQLDAEETDQQITIQKVVSLSKLGNIRVFQRLIVAFGTSWAIHYSFIHREEYLSKLKDPLVGKDELTLISFIVNCVLGAVFMRLTCGRLKEKDDIHSFHFCTTIGLTTLIILASIFNFPAAFFVAALYVPVIMTSDSQKWLVKFIHLITLILSMPPIFLLVTSSFAHLDQMQEKPANVQKMYELSLNDWSWQMSLIQDYDGIGLWTWKVFFIALLMWLMLTSAPV</sequence>
<feature type="transmembrane region" description="Helical" evidence="1">
    <location>
        <begin position="489"/>
        <end position="519"/>
    </location>
</feature>
<feature type="transmembrane region" description="Helical" evidence="1">
    <location>
        <begin position="457"/>
        <end position="477"/>
    </location>
</feature>
<name>A0A7M5UTC3_9CNID</name>
<dbReference type="AlphaFoldDB" id="A0A7M5UTC3"/>
<dbReference type="OrthoDB" id="445301at2759"/>
<dbReference type="GO" id="GO:0016255">
    <property type="term" value="P:attachment of GPI anchor to protein"/>
    <property type="evidence" value="ECO:0007669"/>
    <property type="project" value="TreeGrafter"/>
</dbReference>
<keyword evidence="1" id="KW-0812">Transmembrane</keyword>
<dbReference type="PANTHER" id="PTHR13304:SF0">
    <property type="entry name" value="GLYCOSYLPHOSPHATIDYLINOSITOL ANCHOR ATTACHMENT 1 PROTEIN"/>
    <property type="match status" value="1"/>
</dbReference>